<keyword evidence="2" id="KW-1185">Reference proteome</keyword>
<sequence length="55" mass="6367">MQNKKSANFHYAQSKEAGSLGDTIKAQKHMKQAQHYYQCQKENLLKAQEHQGKSF</sequence>
<dbReference type="PATRIC" id="fig|182217.3.peg.1633"/>
<dbReference type="KEGG" id="hce:HCW_07700"/>
<proteinExistence type="predicted"/>
<dbReference type="HOGENOM" id="CLU_204324_0_0_7"/>
<accession>I0EPC9</accession>
<dbReference type="STRING" id="182217.HCW_07700"/>
<dbReference type="Proteomes" id="UP000005010">
    <property type="component" value="Chromosome"/>
</dbReference>
<reference evidence="2" key="1">
    <citation type="submission" date="2012-04" db="EMBL/GenBank/DDBJ databases">
        <title>Complete genome sequence of Helicobacter cetorum strain MIT 00-7128.</title>
        <authorList>
            <person name="Kersulyte D."/>
            <person name="Berg D.E."/>
        </authorList>
    </citation>
    <scope>NUCLEOTIDE SEQUENCE [LARGE SCALE GENOMIC DNA]</scope>
    <source>
        <strain evidence="2">MIT 00-7128</strain>
    </source>
</reference>
<gene>
    <name evidence="1" type="ordered locus">HCW_07700</name>
</gene>
<protein>
    <submittedName>
        <fullName evidence="1">Uncharacterized protein</fullName>
    </submittedName>
</protein>
<organism evidence="1 2">
    <name type="scientific">Helicobacter cetorum (strain ATCC BAA-429 / MIT 00-7128)</name>
    <dbReference type="NCBI Taxonomy" id="182217"/>
    <lineage>
        <taxon>Bacteria</taxon>
        <taxon>Pseudomonadati</taxon>
        <taxon>Campylobacterota</taxon>
        <taxon>Epsilonproteobacteria</taxon>
        <taxon>Campylobacterales</taxon>
        <taxon>Helicobacteraceae</taxon>
        <taxon>Helicobacter</taxon>
    </lineage>
</organism>
<evidence type="ECO:0000313" key="2">
    <source>
        <dbReference type="Proteomes" id="UP000005010"/>
    </source>
</evidence>
<dbReference type="AlphaFoldDB" id="I0EPC9"/>
<dbReference type="EMBL" id="CP003479">
    <property type="protein sequence ID" value="AFI04798.1"/>
    <property type="molecule type" value="Genomic_DNA"/>
</dbReference>
<evidence type="ECO:0000313" key="1">
    <source>
        <dbReference type="EMBL" id="AFI04798.1"/>
    </source>
</evidence>
<name>I0EPC9_HELC0</name>
<dbReference type="RefSeq" id="WP_014661665.1">
    <property type="nucleotide sequence ID" value="NC_017737.1"/>
</dbReference>